<dbReference type="GO" id="GO:0009611">
    <property type="term" value="P:response to wounding"/>
    <property type="evidence" value="ECO:0007669"/>
    <property type="project" value="TreeGrafter"/>
</dbReference>
<evidence type="ECO:0000259" key="2">
    <source>
        <dbReference type="PROSITE" id="PS51320"/>
    </source>
</evidence>
<evidence type="ECO:0000313" key="3">
    <source>
        <dbReference type="EMBL" id="ABK22803.1"/>
    </source>
</evidence>
<dbReference type="AlphaFoldDB" id="A9NQ92"/>
<dbReference type="InterPro" id="IPR040390">
    <property type="entry name" value="TIFY/JAZ"/>
</dbReference>
<dbReference type="SMART" id="SM00979">
    <property type="entry name" value="TIFY"/>
    <property type="match status" value="1"/>
</dbReference>
<feature type="domain" description="Tify" evidence="2">
    <location>
        <begin position="139"/>
        <end position="173"/>
    </location>
</feature>
<protein>
    <recommendedName>
        <fullName evidence="2">Tify domain-containing protein</fullName>
    </recommendedName>
</protein>
<dbReference type="Pfam" id="PF06200">
    <property type="entry name" value="tify"/>
    <property type="match status" value="1"/>
</dbReference>
<dbReference type="PANTHER" id="PTHR33077">
    <property type="entry name" value="PROTEIN TIFY 4A-RELATED-RELATED"/>
    <property type="match status" value="1"/>
</dbReference>
<sequence>MSPSASVAFEYLRFQNASEANETVLNGSNSLEFSPGKHQAKPRLMQDLSRIKPQMMLKLLSSNKLSEDTKLDFAHVNRQAEGFNKQSEATSHAKMIELFPVSTGFGSDPRVTETKITLPLEIGLTDPNSSRCVLAEVPAKPSTAQLTIFYNGAVNVYDMPAEKAQEIMKLASANSSSNTRISTITSSKIEQILQHQPSKPALNAINENQPQRLAVGMEIVMKLSLQRFLQKRKERLNSVAPYSTMETETSPWKAGKDSDDQIILSLGCP</sequence>
<dbReference type="InterPro" id="IPR010399">
    <property type="entry name" value="Tify_dom"/>
</dbReference>
<proteinExistence type="evidence at transcript level"/>
<dbReference type="PROSITE" id="PS51320">
    <property type="entry name" value="TIFY"/>
    <property type="match status" value="1"/>
</dbReference>
<organism evidence="3">
    <name type="scientific">Picea sitchensis</name>
    <name type="common">Sitka spruce</name>
    <name type="synonym">Pinus sitchensis</name>
    <dbReference type="NCBI Taxonomy" id="3332"/>
    <lineage>
        <taxon>Eukaryota</taxon>
        <taxon>Viridiplantae</taxon>
        <taxon>Streptophyta</taxon>
        <taxon>Embryophyta</taxon>
        <taxon>Tracheophyta</taxon>
        <taxon>Spermatophyta</taxon>
        <taxon>Pinopsida</taxon>
        <taxon>Pinidae</taxon>
        <taxon>Conifers I</taxon>
        <taxon>Pinales</taxon>
        <taxon>Pinaceae</taxon>
        <taxon>Picea</taxon>
    </lineage>
</organism>
<dbReference type="PANTHER" id="PTHR33077:SF60">
    <property type="entry name" value="TIFY DOMAIN-CONTAINING PROTEIN"/>
    <property type="match status" value="1"/>
</dbReference>
<dbReference type="InterPro" id="IPR018467">
    <property type="entry name" value="CCT_CS"/>
</dbReference>
<dbReference type="GO" id="GO:2000022">
    <property type="term" value="P:regulation of jasmonic acid mediated signaling pathway"/>
    <property type="evidence" value="ECO:0007669"/>
    <property type="project" value="TreeGrafter"/>
</dbReference>
<name>A9NQ92_PICSI</name>
<dbReference type="GO" id="GO:0005634">
    <property type="term" value="C:nucleus"/>
    <property type="evidence" value="ECO:0007669"/>
    <property type="project" value="TreeGrafter"/>
</dbReference>
<dbReference type="GO" id="GO:0031347">
    <property type="term" value="P:regulation of defense response"/>
    <property type="evidence" value="ECO:0007669"/>
    <property type="project" value="TreeGrafter"/>
</dbReference>
<reference evidence="3" key="1">
    <citation type="journal article" date="2008" name="BMC Genomics">
        <title>A conifer genomics resource of 200,000 spruce (Picea spp.) ESTs and 6,464 high-quality, sequence-finished full-length cDNAs for Sitka spruce (Picea sitchensis).</title>
        <authorList>
            <person name="Ralph S.G."/>
            <person name="Chun H.J."/>
            <person name="Kolosova N."/>
            <person name="Cooper D."/>
            <person name="Oddy C."/>
            <person name="Ritland C.E."/>
            <person name="Kirkpatrick R."/>
            <person name="Moore R."/>
            <person name="Barber S."/>
            <person name="Holt R.A."/>
            <person name="Jones S.J."/>
            <person name="Marra M.A."/>
            <person name="Douglas C.J."/>
            <person name="Ritland K."/>
            <person name="Bohlmann J."/>
        </authorList>
    </citation>
    <scope>NUCLEOTIDE SEQUENCE</scope>
    <source>
        <tissue evidence="3">Green portion of the leader tissue</tissue>
    </source>
</reference>
<evidence type="ECO:0000256" key="1">
    <source>
        <dbReference type="ARBA" id="ARBA00008614"/>
    </source>
</evidence>
<dbReference type="EMBL" id="EF083456">
    <property type="protein sequence ID" value="ABK22803.1"/>
    <property type="molecule type" value="mRNA"/>
</dbReference>
<comment type="similarity">
    <text evidence="1">Belongs to the TIFY/JAZ family.</text>
</comment>
<dbReference type="Pfam" id="PF09425">
    <property type="entry name" value="Jas_motif"/>
    <property type="match status" value="1"/>
</dbReference>
<accession>A9NQ92</accession>